<keyword evidence="11" id="KW-0449">Lipoprotein</keyword>
<evidence type="ECO:0000256" key="5">
    <source>
        <dbReference type="ARBA" id="ARBA00022692"/>
    </source>
</evidence>
<dbReference type="PANTHER" id="PTHR38686:SF1">
    <property type="entry name" value="APOLIPOPROTEIN N-ACYLTRANSFERASE"/>
    <property type="match status" value="1"/>
</dbReference>
<dbReference type="CDD" id="cd07571">
    <property type="entry name" value="ALP_N-acyl_transferase"/>
    <property type="match status" value="1"/>
</dbReference>
<feature type="transmembrane region" description="Helical" evidence="9">
    <location>
        <begin position="166"/>
        <end position="187"/>
    </location>
</feature>
<dbReference type="NCBIfam" id="TIGR00546">
    <property type="entry name" value="lnt"/>
    <property type="match status" value="1"/>
</dbReference>
<dbReference type="InterPro" id="IPR003010">
    <property type="entry name" value="C-N_Hydrolase"/>
</dbReference>
<dbReference type="UniPathway" id="UPA00666"/>
<evidence type="ECO:0000256" key="6">
    <source>
        <dbReference type="ARBA" id="ARBA00022989"/>
    </source>
</evidence>
<dbReference type="InterPro" id="IPR045378">
    <property type="entry name" value="LNT_N"/>
</dbReference>
<dbReference type="EC" id="2.3.1.269" evidence="9"/>
<dbReference type="Pfam" id="PF20154">
    <property type="entry name" value="LNT_N"/>
    <property type="match status" value="1"/>
</dbReference>
<evidence type="ECO:0000256" key="4">
    <source>
        <dbReference type="ARBA" id="ARBA00022679"/>
    </source>
</evidence>
<dbReference type="InterPro" id="IPR036526">
    <property type="entry name" value="C-N_Hydrolase_sf"/>
</dbReference>
<evidence type="ECO:0000313" key="11">
    <source>
        <dbReference type="EMBL" id="SBW08488.1"/>
    </source>
</evidence>
<evidence type="ECO:0000256" key="3">
    <source>
        <dbReference type="ARBA" id="ARBA00022475"/>
    </source>
</evidence>
<dbReference type="PROSITE" id="PS50263">
    <property type="entry name" value="CN_HYDROLASE"/>
    <property type="match status" value="1"/>
</dbReference>
<comment type="catalytic activity">
    <reaction evidence="9">
        <text>N-terminal S-1,2-diacyl-sn-glyceryl-L-cysteinyl-[lipoprotein] + a glycerophospholipid = N-acyl-S-1,2-diacyl-sn-glyceryl-L-cysteinyl-[lipoprotein] + a 2-acyl-sn-glycero-3-phospholipid + H(+)</text>
        <dbReference type="Rhea" id="RHEA:48228"/>
        <dbReference type="Rhea" id="RHEA-COMP:14681"/>
        <dbReference type="Rhea" id="RHEA-COMP:14684"/>
        <dbReference type="ChEBI" id="CHEBI:15378"/>
        <dbReference type="ChEBI" id="CHEBI:136912"/>
        <dbReference type="ChEBI" id="CHEBI:140656"/>
        <dbReference type="ChEBI" id="CHEBI:140657"/>
        <dbReference type="ChEBI" id="CHEBI:140660"/>
        <dbReference type="EC" id="2.3.1.269"/>
    </reaction>
</comment>
<dbReference type="AlphaFoldDB" id="A0A212KA62"/>
<keyword evidence="4 9" id="KW-0808">Transferase</keyword>
<accession>A0A212KA62</accession>
<dbReference type="GO" id="GO:0042158">
    <property type="term" value="P:lipoprotein biosynthetic process"/>
    <property type="evidence" value="ECO:0007669"/>
    <property type="project" value="UniProtKB-UniRule"/>
</dbReference>
<evidence type="ECO:0000256" key="7">
    <source>
        <dbReference type="ARBA" id="ARBA00023136"/>
    </source>
</evidence>
<comment type="subcellular location">
    <subcellularLocation>
        <location evidence="1 9">Cell membrane</location>
        <topology evidence="1 9">Multi-pass membrane protein</topology>
    </subcellularLocation>
</comment>
<dbReference type="PANTHER" id="PTHR38686">
    <property type="entry name" value="APOLIPOPROTEIN N-ACYLTRANSFERASE"/>
    <property type="match status" value="1"/>
</dbReference>
<comment type="function">
    <text evidence="9">Catalyzes the phospholipid dependent N-acylation of the N-terminal cysteine of apolipoprotein, the last step in lipoprotein maturation.</text>
</comment>
<evidence type="ECO:0000259" key="10">
    <source>
        <dbReference type="PROSITE" id="PS50263"/>
    </source>
</evidence>
<protein>
    <recommendedName>
        <fullName evidence="9">Apolipoprotein N-acyltransferase</fullName>
        <shortName evidence="9">ALP N-acyltransferase</shortName>
        <ecNumber evidence="9">2.3.1.269</ecNumber>
    </recommendedName>
</protein>
<keyword evidence="6 9" id="KW-1133">Transmembrane helix</keyword>
<keyword evidence="7 9" id="KW-0472">Membrane</keyword>
<dbReference type="Gene3D" id="3.60.110.10">
    <property type="entry name" value="Carbon-nitrogen hydrolase"/>
    <property type="match status" value="1"/>
</dbReference>
<reference evidence="11" key="1">
    <citation type="submission" date="2016-04" db="EMBL/GenBank/DDBJ databases">
        <authorList>
            <person name="Evans L.H."/>
            <person name="Alamgir A."/>
            <person name="Owens N."/>
            <person name="Weber N.D."/>
            <person name="Virtaneva K."/>
            <person name="Barbian K."/>
            <person name="Babar A."/>
            <person name="Rosenke K."/>
        </authorList>
    </citation>
    <scope>NUCLEOTIDE SEQUENCE</scope>
    <source>
        <strain evidence="11">86</strain>
    </source>
</reference>
<proteinExistence type="inferred from homology"/>
<sequence>MTLPKLGGGWLALAAGATLVTALPPLSWLPLLPLALSAAYLVWAAADAAPRPKRWRFLVGWTFGVGYFAAGLYWVSYAFLVDAETYGWMIPFALVGLGAGLGLFTGLAFWLAGFAPPRPLARWTGFAAAWVAVEWLRGWAFTGFPWNSLGIAWSPFPAFAQPAAWIGMYGLAWLTALAATAPAAGWLGAFGARRGGLRGVAVAALMAAAWGLSGAARLPAGPMPTQPEVALRLVQPAIPQSLKWDPVARRDNLYEQVLLSRAPGWEKATHVIWSETAATWPVDRAEDGVVRNLVAQAAPPGGWLITGAPRQSPQGAPLRIWNSVVALSAAGEIAAVYDKAHLVPFGEYVPFAGVLPVAKLTHGRVDFSAGPGLETERLPRTPAYSPLVCYEVIFPGAVVAADRPDWLLNVTNDAWFGLSAGPHQHFASAVLRSVEEGLPLVRAANTGISAVVDPYGRVVARLDLGRRGVLDAPLPLPLPPTRFARWGNLTALAVAALALIVGLALANRPILPKLDPGS</sequence>
<gene>
    <name evidence="9 11" type="primary">lnt</name>
    <name evidence="11" type="ORF">KL86APRO_12401</name>
</gene>
<feature type="transmembrane region" description="Helical" evidence="9">
    <location>
        <begin position="57"/>
        <end position="80"/>
    </location>
</feature>
<name>A0A212KA62_9PROT</name>
<evidence type="ECO:0000256" key="8">
    <source>
        <dbReference type="ARBA" id="ARBA00023315"/>
    </source>
</evidence>
<keyword evidence="8 9" id="KW-0012">Acyltransferase</keyword>
<keyword evidence="5 9" id="KW-0812">Transmembrane</keyword>
<feature type="domain" description="CN hydrolase" evidence="10">
    <location>
        <begin position="234"/>
        <end position="476"/>
    </location>
</feature>
<evidence type="ECO:0000256" key="2">
    <source>
        <dbReference type="ARBA" id="ARBA00010065"/>
    </source>
</evidence>
<evidence type="ECO:0000256" key="9">
    <source>
        <dbReference type="HAMAP-Rule" id="MF_01148"/>
    </source>
</evidence>
<feature type="transmembrane region" description="Helical" evidence="9">
    <location>
        <begin position="199"/>
        <end position="218"/>
    </location>
</feature>
<dbReference type="GO" id="GO:0016410">
    <property type="term" value="F:N-acyltransferase activity"/>
    <property type="evidence" value="ECO:0007669"/>
    <property type="project" value="UniProtKB-UniRule"/>
</dbReference>
<feature type="transmembrane region" description="Helical" evidence="9">
    <location>
        <begin position="86"/>
        <end position="111"/>
    </location>
</feature>
<keyword evidence="3 9" id="KW-1003">Cell membrane</keyword>
<dbReference type="SUPFAM" id="SSF56317">
    <property type="entry name" value="Carbon-nitrogen hydrolase"/>
    <property type="match status" value="1"/>
</dbReference>
<evidence type="ECO:0000256" key="1">
    <source>
        <dbReference type="ARBA" id="ARBA00004651"/>
    </source>
</evidence>
<dbReference type="HAMAP" id="MF_01148">
    <property type="entry name" value="Lnt"/>
    <property type="match status" value="1"/>
</dbReference>
<comment type="similarity">
    <text evidence="2 9">Belongs to the CN hydrolase family. Apolipoprotein N-acyltransferase subfamily.</text>
</comment>
<feature type="transmembrane region" description="Helical" evidence="9">
    <location>
        <begin position="123"/>
        <end position="146"/>
    </location>
</feature>
<feature type="transmembrane region" description="Helical" evidence="9">
    <location>
        <begin position="486"/>
        <end position="506"/>
    </location>
</feature>
<comment type="pathway">
    <text evidence="9">Protein modification; lipoprotein biosynthesis (N-acyl transfer).</text>
</comment>
<organism evidence="11">
    <name type="scientific">uncultured Alphaproteobacteria bacterium</name>
    <dbReference type="NCBI Taxonomy" id="91750"/>
    <lineage>
        <taxon>Bacteria</taxon>
        <taxon>Pseudomonadati</taxon>
        <taxon>Pseudomonadota</taxon>
        <taxon>Alphaproteobacteria</taxon>
        <taxon>environmental samples</taxon>
    </lineage>
</organism>
<dbReference type="EMBL" id="FLUO01000001">
    <property type="protein sequence ID" value="SBW08488.1"/>
    <property type="molecule type" value="Genomic_DNA"/>
</dbReference>
<dbReference type="InterPro" id="IPR004563">
    <property type="entry name" value="Apolipo_AcylTrfase"/>
</dbReference>
<feature type="transmembrane region" description="Helical" evidence="9">
    <location>
        <begin position="32"/>
        <end position="50"/>
    </location>
</feature>
<dbReference type="GO" id="GO:0005886">
    <property type="term" value="C:plasma membrane"/>
    <property type="evidence" value="ECO:0007669"/>
    <property type="project" value="UniProtKB-SubCell"/>
</dbReference>
<dbReference type="Pfam" id="PF00795">
    <property type="entry name" value="CN_hydrolase"/>
    <property type="match status" value="1"/>
</dbReference>